<sequence length="121" mass="13439">MADSIDRLFRAVQAAQTAKPSSSRTARLVHSGRAKIAKKVAEEAAEVIIEAMDDHHDNVVRESADLVYNLTVLWAAVGVKPTEVWKEMHRREQLYGIAEKLSKRPAKARRKRPAAAVGKRG</sequence>
<comment type="pathway">
    <text evidence="2 9">Amino-acid biosynthesis; L-histidine biosynthesis; L-histidine from 5-phospho-alpha-D-ribose 1-diphosphate: step 2/9.</text>
</comment>
<comment type="caution">
    <text evidence="10">The sequence shown here is derived from an EMBL/GenBank/DDBJ whole genome shotgun (WGS) entry which is preliminary data.</text>
</comment>
<keyword evidence="5 9" id="KW-0547">Nucleotide-binding</keyword>
<comment type="catalytic activity">
    <reaction evidence="1 9">
        <text>1-(5-phospho-beta-D-ribosyl)-ATP + H2O = 1-(5-phospho-beta-D-ribosyl)-5'-AMP + diphosphate + H(+)</text>
        <dbReference type="Rhea" id="RHEA:22828"/>
        <dbReference type="ChEBI" id="CHEBI:15377"/>
        <dbReference type="ChEBI" id="CHEBI:15378"/>
        <dbReference type="ChEBI" id="CHEBI:33019"/>
        <dbReference type="ChEBI" id="CHEBI:59457"/>
        <dbReference type="ChEBI" id="CHEBI:73183"/>
        <dbReference type="EC" id="3.6.1.31"/>
    </reaction>
</comment>
<reference evidence="11" key="1">
    <citation type="journal article" date="2019" name="Int. J. Syst. Evol. Microbiol.">
        <title>The Global Catalogue of Microorganisms (GCM) 10K type strain sequencing project: providing services to taxonomists for standard genome sequencing and annotation.</title>
        <authorList>
            <consortium name="The Broad Institute Genomics Platform"/>
            <consortium name="The Broad Institute Genome Sequencing Center for Infectious Disease"/>
            <person name="Wu L."/>
            <person name="Ma J."/>
        </authorList>
    </citation>
    <scope>NUCLEOTIDE SEQUENCE [LARGE SCALE GENOMIC DNA]</scope>
    <source>
        <strain evidence="11">CGMCC 1.6774</strain>
    </source>
</reference>
<evidence type="ECO:0000256" key="5">
    <source>
        <dbReference type="ARBA" id="ARBA00022741"/>
    </source>
</evidence>
<dbReference type="InterPro" id="IPR021130">
    <property type="entry name" value="PRib-ATP_PPHydrolase-like"/>
</dbReference>
<dbReference type="Pfam" id="PF01503">
    <property type="entry name" value="PRA-PH"/>
    <property type="match status" value="1"/>
</dbReference>
<dbReference type="NCBIfam" id="TIGR03188">
    <property type="entry name" value="histidine_hisI"/>
    <property type="match status" value="1"/>
</dbReference>
<dbReference type="GO" id="GO:0004636">
    <property type="term" value="F:phosphoribosyl-ATP diphosphatase activity"/>
    <property type="evidence" value="ECO:0007669"/>
    <property type="project" value="UniProtKB-EC"/>
</dbReference>
<evidence type="ECO:0000256" key="9">
    <source>
        <dbReference type="HAMAP-Rule" id="MF_01020"/>
    </source>
</evidence>
<dbReference type="PANTHER" id="PTHR42945:SF1">
    <property type="entry name" value="HISTIDINE BIOSYNTHESIS BIFUNCTIONAL PROTEIN HIS7"/>
    <property type="match status" value="1"/>
</dbReference>
<evidence type="ECO:0000256" key="7">
    <source>
        <dbReference type="ARBA" id="ARBA00022840"/>
    </source>
</evidence>
<evidence type="ECO:0000256" key="6">
    <source>
        <dbReference type="ARBA" id="ARBA00022801"/>
    </source>
</evidence>
<dbReference type="HAMAP" id="MF_01020">
    <property type="entry name" value="HisE"/>
    <property type="match status" value="1"/>
</dbReference>
<comment type="subcellular location">
    <subcellularLocation>
        <location evidence="9">Cytoplasm</location>
    </subcellularLocation>
</comment>
<protein>
    <recommendedName>
        <fullName evidence="9">Phosphoribosyl-ATP pyrophosphatase</fullName>
        <shortName evidence="9">PRA-PH</shortName>
        <ecNumber evidence="9">3.6.1.31</ecNumber>
    </recommendedName>
</protein>
<dbReference type="SUPFAM" id="SSF101386">
    <property type="entry name" value="all-alpha NTP pyrophosphatases"/>
    <property type="match status" value="1"/>
</dbReference>
<keyword evidence="6 9" id="KW-0378">Hydrolase</keyword>
<organism evidence="10 11">
    <name type="scientific">Rhodoplanes azumiensis</name>
    <dbReference type="NCBI Taxonomy" id="1897628"/>
    <lineage>
        <taxon>Bacteria</taxon>
        <taxon>Pseudomonadati</taxon>
        <taxon>Pseudomonadota</taxon>
        <taxon>Alphaproteobacteria</taxon>
        <taxon>Hyphomicrobiales</taxon>
        <taxon>Nitrobacteraceae</taxon>
        <taxon>Rhodoplanes</taxon>
    </lineage>
</organism>
<dbReference type="CDD" id="cd11534">
    <property type="entry name" value="NTP-PPase_HisIE_like"/>
    <property type="match status" value="1"/>
</dbReference>
<keyword evidence="11" id="KW-1185">Reference proteome</keyword>
<evidence type="ECO:0000313" key="10">
    <source>
        <dbReference type="EMBL" id="MFD2182734.1"/>
    </source>
</evidence>
<keyword evidence="4 9" id="KW-0028">Amino-acid biosynthesis</keyword>
<comment type="similarity">
    <text evidence="3 9">Belongs to the PRA-PH family.</text>
</comment>
<name>A0ABW5ALE6_9BRAD</name>
<keyword evidence="8 9" id="KW-0368">Histidine biosynthesis</keyword>
<evidence type="ECO:0000256" key="4">
    <source>
        <dbReference type="ARBA" id="ARBA00022605"/>
    </source>
</evidence>
<dbReference type="Gene3D" id="1.10.287.1080">
    <property type="entry name" value="MazG-like"/>
    <property type="match status" value="1"/>
</dbReference>
<dbReference type="EC" id="3.6.1.31" evidence="9"/>
<accession>A0ABW5ALE6</accession>
<dbReference type="InterPro" id="IPR008179">
    <property type="entry name" value="HisE"/>
</dbReference>
<proteinExistence type="inferred from homology"/>
<evidence type="ECO:0000256" key="3">
    <source>
        <dbReference type="ARBA" id="ARBA00009392"/>
    </source>
</evidence>
<dbReference type="Proteomes" id="UP001597314">
    <property type="component" value="Unassembled WGS sequence"/>
</dbReference>
<dbReference type="PANTHER" id="PTHR42945">
    <property type="entry name" value="HISTIDINE BIOSYNTHESIS BIFUNCTIONAL PROTEIN"/>
    <property type="match status" value="1"/>
</dbReference>
<evidence type="ECO:0000256" key="8">
    <source>
        <dbReference type="ARBA" id="ARBA00023102"/>
    </source>
</evidence>
<evidence type="ECO:0000256" key="2">
    <source>
        <dbReference type="ARBA" id="ARBA00005204"/>
    </source>
</evidence>
<keyword evidence="7 9" id="KW-0067">ATP-binding</keyword>
<dbReference type="EMBL" id="JBHUIW010000011">
    <property type="protein sequence ID" value="MFD2182734.1"/>
    <property type="molecule type" value="Genomic_DNA"/>
</dbReference>
<dbReference type="RefSeq" id="WP_378477908.1">
    <property type="nucleotide sequence ID" value="NZ_JBHUIW010000011.1"/>
</dbReference>
<evidence type="ECO:0000256" key="1">
    <source>
        <dbReference type="ARBA" id="ARBA00001460"/>
    </source>
</evidence>
<keyword evidence="9" id="KW-0963">Cytoplasm</keyword>
<evidence type="ECO:0000313" key="11">
    <source>
        <dbReference type="Proteomes" id="UP001597314"/>
    </source>
</evidence>
<gene>
    <name evidence="9 10" type="primary">hisE</name>
    <name evidence="10" type="ORF">ACFSOX_11265</name>
</gene>